<organism evidence="1">
    <name type="scientific">Ophidiomyces ophidiicola</name>
    <dbReference type="NCBI Taxonomy" id="1387563"/>
    <lineage>
        <taxon>Eukaryota</taxon>
        <taxon>Fungi</taxon>
        <taxon>Dikarya</taxon>
        <taxon>Ascomycota</taxon>
        <taxon>Pezizomycotina</taxon>
        <taxon>Eurotiomycetes</taxon>
        <taxon>Eurotiomycetidae</taxon>
        <taxon>Onygenales</taxon>
        <taxon>Onygenaceae</taxon>
        <taxon>Ophidiomyces</taxon>
    </lineage>
</organism>
<sequence length="261" mass="28888">MDSRDQVPNLASVLQTLSYFVPPQADQSSAPIHEPDGRPSPDDSYDPLNFSPLNLPGEVDTSAARLVKGHYDRSLPSVGPENVLPDPRTITAWPTALKYVMKAVSHNETLQSRIRRLIRSQHDHEKKWWEAREALISKQTSRADKKKKLDEVLRSVGGAITTGPEINTPEDDAAEIQTYDAKVYKAMSDMSRALDVELRELGIPFFAIRNDIIDQNSASDGSGAPENPSSAGADKNGSISLSELQVLRQRMLDLLEDLCKE</sequence>
<comment type="caution">
    <text evidence="1">The sequence shown here is derived from an EMBL/GenBank/DDBJ whole genome shotgun (WGS) entry which is preliminary data.</text>
</comment>
<dbReference type="EMBL" id="JALBCA010000120">
    <property type="protein sequence ID" value="KAI2382509.1"/>
    <property type="molecule type" value="Genomic_DNA"/>
</dbReference>
<gene>
    <name evidence="1" type="ORF">LOY88_005955</name>
</gene>
<accession>A0ACB8UPN5</accession>
<proteinExistence type="predicted"/>
<evidence type="ECO:0000313" key="1">
    <source>
        <dbReference type="EMBL" id="KAI2382509.1"/>
    </source>
</evidence>
<name>A0ACB8UPN5_9EURO</name>
<reference evidence="1" key="1">
    <citation type="journal article" date="2022" name="bioRxiv">
        <title>Population genetic analysis of Ophidiomyces ophidiicola, the causative agent of snake fungal disease, indicates recent introductions to the USA.</title>
        <authorList>
            <person name="Ladner J.T."/>
            <person name="Palmer J.M."/>
            <person name="Ettinger C.L."/>
            <person name="Stajich J.E."/>
            <person name="Farrell T.M."/>
            <person name="Glorioso B.M."/>
            <person name="Lawson B."/>
            <person name="Price S.J."/>
            <person name="Stengle A.G."/>
            <person name="Grear D.A."/>
            <person name="Lorch J.M."/>
        </authorList>
    </citation>
    <scope>NUCLEOTIDE SEQUENCE</scope>
    <source>
        <strain evidence="1">NWHC 24266-5</strain>
    </source>
</reference>
<protein>
    <submittedName>
        <fullName evidence="1">Uncharacterized protein</fullName>
    </submittedName>
</protein>